<gene>
    <name evidence="2" type="ORF">AACH06_01710</name>
</gene>
<name>A0ABU9BIF5_9BURK</name>
<dbReference type="Pfam" id="PF02624">
    <property type="entry name" value="YcaO"/>
    <property type="match status" value="1"/>
</dbReference>
<dbReference type="InterPro" id="IPR022291">
    <property type="entry name" value="Bacteriocin_synth_cyclodeHase"/>
</dbReference>
<dbReference type="Gene3D" id="3.30.160.660">
    <property type="match status" value="1"/>
</dbReference>
<accession>A0ABU9BIF5</accession>
<organism evidence="2 3">
    <name type="scientific">Ideonella lacteola</name>
    <dbReference type="NCBI Taxonomy" id="2984193"/>
    <lineage>
        <taxon>Bacteria</taxon>
        <taxon>Pseudomonadati</taxon>
        <taxon>Pseudomonadota</taxon>
        <taxon>Betaproteobacteria</taxon>
        <taxon>Burkholderiales</taxon>
        <taxon>Sphaerotilaceae</taxon>
        <taxon>Ideonella</taxon>
    </lineage>
</organism>
<dbReference type="NCBIfam" id="TIGR00702">
    <property type="entry name" value="YcaO-type kinase domain"/>
    <property type="match status" value="1"/>
</dbReference>
<dbReference type="PROSITE" id="PS51664">
    <property type="entry name" value="YCAO"/>
    <property type="match status" value="1"/>
</dbReference>
<dbReference type="RefSeq" id="WP_341423860.1">
    <property type="nucleotide sequence ID" value="NZ_JBBUTG010000001.1"/>
</dbReference>
<dbReference type="EMBL" id="JBBUTG010000001">
    <property type="protein sequence ID" value="MEK8029524.1"/>
    <property type="molecule type" value="Genomic_DNA"/>
</dbReference>
<dbReference type="Gene3D" id="3.30.1330.230">
    <property type="match status" value="1"/>
</dbReference>
<dbReference type="Gene3D" id="3.30.40.250">
    <property type="match status" value="1"/>
</dbReference>
<dbReference type="InterPro" id="IPR003776">
    <property type="entry name" value="YcaO-like_dom"/>
</dbReference>
<reference evidence="2 3" key="1">
    <citation type="submission" date="2024-04" db="EMBL/GenBank/DDBJ databases">
        <title>Novel species of the genus Ideonella isolated from streams.</title>
        <authorList>
            <person name="Lu H."/>
        </authorList>
    </citation>
    <scope>NUCLEOTIDE SEQUENCE [LARGE SCALE GENOMIC DNA]</scope>
    <source>
        <strain evidence="2 3">DXS29W</strain>
    </source>
</reference>
<dbReference type="NCBIfam" id="TIGR03882">
    <property type="entry name" value="cyclo_dehyd_2"/>
    <property type="match status" value="1"/>
</dbReference>
<dbReference type="PANTHER" id="PTHR37809">
    <property type="entry name" value="RIBOSOMAL PROTEIN S12 METHYLTHIOTRANSFERASE ACCESSORY FACTOR YCAO"/>
    <property type="match status" value="1"/>
</dbReference>
<protein>
    <submittedName>
        <fullName evidence="2">TOMM leader peptide-binding protein</fullName>
    </submittedName>
</protein>
<keyword evidence="3" id="KW-1185">Reference proteome</keyword>
<dbReference type="PANTHER" id="PTHR37809:SF1">
    <property type="entry name" value="RIBOSOMAL PROTEIN S12 METHYLTHIOTRANSFERASE ACCESSORY FACTOR YCAO"/>
    <property type="match status" value="1"/>
</dbReference>
<dbReference type="Proteomes" id="UP001371218">
    <property type="component" value="Unassembled WGS sequence"/>
</dbReference>
<proteinExistence type="predicted"/>
<comment type="caution">
    <text evidence="2">The sequence shown here is derived from an EMBL/GenBank/DDBJ whole genome shotgun (WGS) entry which is preliminary data.</text>
</comment>
<evidence type="ECO:0000259" key="1">
    <source>
        <dbReference type="PROSITE" id="PS51664"/>
    </source>
</evidence>
<dbReference type="Gene3D" id="3.40.50.720">
    <property type="entry name" value="NAD(P)-binding Rossmann-like Domain"/>
    <property type="match status" value="1"/>
</dbReference>
<sequence length="721" mass="77516">MRPPHDIEAAENPVPQWQAGLAVALIDERTVLMHGEHRRVVLRGHEVAAVAALIDGRRNAEQIASALPPPFSRLEVDYVLQMLQQGGHLAPPANAPAAQAVAASPIVALNAIGIAAGPLKLALEAAGLRLASPGAGAPAFDVLACADLLDPRVAEQLAVARVLGRPVLLARPAGAQPTIGPWIDASAGPCADCLLHAVAWNRPAQRFVQQRLGRPFTMPAPADEATVATCAAWLAQAARQAAAGDRQLRSAMLAFDPRSLQSIRHLVRQRPQCPTCGQPGWMAAQAERPVPLQAQPARERTDGGHRTRTPEETLQALRPLVSPLTGAVQYLHPMPGRHTGRRQVFVSGYPVCPQTWPADNGFDKICAGKGRTAAQAQASALCEAIERASGVWQGDEAMRIATRRELGEVAIGFDTLQNFSAQQFAQRERINAATQDRRRQVPLPFDDDAAVAWTPAWPLAGGERHWVPLAYCYAETPAAFGADYGIHNPNGSAAGNVFEEAVLQGLLELIERDATAIWWYQRARRPAIDLDGIDDAFVQSLHADYAQTGWQVQVLDLTHDLGIPVYAAVAHHTEADRHAIGFGCHLQGSIALSRALTELNQLMDSRDDAPPPWDRRLLPEALFLEGHGTVTAALPRLSGGNDLLEDIDVCRQRLAGAGLSALVVNKTRPDFGLSVAQVIVPGLRHFWPRFGPGRLYDVPAALGWQPCAADDAGLNPAPLFL</sequence>
<evidence type="ECO:0000313" key="2">
    <source>
        <dbReference type="EMBL" id="MEK8029524.1"/>
    </source>
</evidence>
<evidence type="ECO:0000313" key="3">
    <source>
        <dbReference type="Proteomes" id="UP001371218"/>
    </source>
</evidence>
<feature type="domain" description="YcaO" evidence="1">
    <location>
        <begin position="368"/>
        <end position="721"/>
    </location>
</feature>